<accession>X1QAI4</accession>
<gene>
    <name evidence="1" type="ORF">S06H3_61346</name>
</gene>
<proteinExistence type="predicted"/>
<dbReference type="AlphaFoldDB" id="X1QAI4"/>
<comment type="caution">
    <text evidence="1">The sequence shown here is derived from an EMBL/GenBank/DDBJ whole genome shotgun (WGS) entry which is preliminary data.</text>
</comment>
<name>X1QAI4_9ZZZZ</name>
<dbReference type="EMBL" id="BARV01040212">
    <property type="protein sequence ID" value="GAI51831.1"/>
    <property type="molecule type" value="Genomic_DNA"/>
</dbReference>
<protein>
    <submittedName>
        <fullName evidence="1">Uncharacterized protein</fullName>
    </submittedName>
</protein>
<sequence>MGFLICLPLTAQRDAFNGLDVNLNNLYRLSDAKTRSISPENFTGEKGKGGMATLEEGSASKAARDLGQGWKVNPYVRIPAGETFTMAEIDGPGAIQQIWMTPMHYEPINRVRIRIAVPE</sequence>
<dbReference type="Gene3D" id="2.60.120.1390">
    <property type="match status" value="1"/>
</dbReference>
<organism evidence="1">
    <name type="scientific">marine sediment metagenome</name>
    <dbReference type="NCBI Taxonomy" id="412755"/>
    <lineage>
        <taxon>unclassified sequences</taxon>
        <taxon>metagenomes</taxon>
        <taxon>ecological metagenomes</taxon>
    </lineage>
</organism>
<feature type="non-terminal residue" evidence="1">
    <location>
        <position position="119"/>
    </location>
</feature>
<evidence type="ECO:0000313" key="1">
    <source>
        <dbReference type="EMBL" id="GAI51831.1"/>
    </source>
</evidence>
<reference evidence="1" key="1">
    <citation type="journal article" date="2014" name="Front. Microbiol.">
        <title>High frequency of phylogenetically diverse reductive dehalogenase-homologous genes in deep subseafloor sedimentary metagenomes.</title>
        <authorList>
            <person name="Kawai M."/>
            <person name="Futagami T."/>
            <person name="Toyoda A."/>
            <person name="Takaki Y."/>
            <person name="Nishi S."/>
            <person name="Hori S."/>
            <person name="Arai W."/>
            <person name="Tsubouchi T."/>
            <person name="Morono Y."/>
            <person name="Uchiyama I."/>
            <person name="Ito T."/>
            <person name="Fujiyama A."/>
            <person name="Inagaki F."/>
            <person name="Takami H."/>
        </authorList>
    </citation>
    <scope>NUCLEOTIDE SEQUENCE</scope>
    <source>
        <strain evidence="1">Expedition CK06-06</strain>
    </source>
</reference>